<dbReference type="AlphaFoldDB" id="A0A7S5DSP5"/>
<evidence type="ECO:0000313" key="2">
    <source>
        <dbReference type="EMBL" id="QCL09487.1"/>
    </source>
</evidence>
<evidence type="ECO:0000256" key="1">
    <source>
        <dbReference type="SAM" id="MobiDB-lite"/>
    </source>
</evidence>
<reference evidence="2" key="1">
    <citation type="submission" date="2018-12" db="EMBL/GenBank/DDBJ databases">
        <title>Three Rhizobium rhizogenes strains isolated from the same crown gall tumor carry diverse plasmids.</title>
        <authorList>
            <person name="Pulawska J."/>
            <person name="Kuzmanovic N."/>
        </authorList>
    </citation>
    <scope>NUCLEOTIDE SEQUENCE</scope>
    <source>
        <strain evidence="2">C5.7</strain>
        <plasmid evidence="2">pC5.7c</plasmid>
    </source>
</reference>
<name>A0A7S5DSP5_RHIRH</name>
<protein>
    <submittedName>
        <fullName evidence="2">Uncharacterized protein</fullName>
    </submittedName>
</protein>
<sequence length="44" mass="4705">MSAPLPTAFLFRAASSSADQARGEPDPLPSELPLPAQQRNVLRT</sequence>
<keyword evidence="2" id="KW-0614">Plasmid</keyword>
<gene>
    <name evidence="2" type="ORF">pC5.7c_620</name>
</gene>
<feature type="region of interest" description="Disordered" evidence="1">
    <location>
        <begin position="15"/>
        <end position="44"/>
    </location>
</feature>
<accession>A0A7S5DSP5</accession>
<organism evidence="2">
    <name type="scientific">Rhizobium rhizogenes</name>
    <name type="common">Agrobacterium rhizogenes</name>
    <dbReference type="NCBI Taxonomy" id="359"/>
    <lineage>
        <taxon>Bacteria</taxon>
        <taxon>Pseudomonadati</taxon>
        <taxon>Pseudomonadota</taxon>
        <taxon>Alphaproteobacteria</taxon>
        <taxon>Hyphomicrobiales</taxon>
        <taxon>Rhizobiaceae</taxon>
        <taxon>Rhizobium/Agrobacterium group</taxon>
        <taxon>Rhizobium</taxon>
    </lineage>
</organism>
<geneLocation type="plasmid" evidence="2">
    <name>pC5.7c</name>
</geneLocation>
<proteinExistence type="predicted"/>
<dbReference type="EMBL" id="MK318969">
    <property type="protein sequence ID" value="QCL09487.1"/>
    <property type="molecule type" value="Genomic_DNA"/>
</dbReference>